<evidence type="ECO:0000256" key="1">
    <source>
        <dbReference type="SAM" id="SignalP"/>
    </source>
</evidence>
<evidence type="ECO:0000313" key="3">
    <source>
        <dbReference type="Proteomes" id="UP000494363"/>
    </source>
</evidence>
<dbReference type="Proteomes" id="UP000494363">
    <property type="component" value="Unassembled WGS sequence"/>
</dbReference>
<sequence>MLLKKAVLIIFVLLFSPLVRAYSDFPESVRAWQIKDGCYIKFMKDEYPAERGLSYPLYDILVKWNCENGEFATIDRYDVEGASPEIVTVLFWKKRSLAVLVKWSINSHAADFQGDFYKVYVYRYVPSKAGNQFRKEESIMKKFGEGWDGEWVGKNAVRYDFKDAASIKKRLNELGYLK</sequence>
<keyword evidence="3" id="KW-1185">Reference proteome</keyword>
<feature type="signal peptide" evidence="1">
    <location>
        <begin position="1"/>
        <end position="21"/>
    </location>
</feature>
<reference evidence="2 3" key="1">
    <citation type="submission" date="2020-04" db="EMBL/GenBank/DDBJ databases">
        <authorList>
            <person name="De Canck E."/>
        </authorList>
    </citation>
    <scope>NUCLEOTIDE SEQUENCE [LARGE SCALE GENOMIC DNA]</scope>
    <source>
        <strain evidence="2 3">LMG 29542</strain>
    </source>
</reference>
<accession>A0A6J5EJI5</accession>
<dbReference type="RefSeq" id="WP_175229502.1">
    <property type="nucleotide sequence ID" value="NZ_CADIKH010000030.1"/>
</dbReference>
<dbReference type="EMBL" id="CADIKH010000030">
    <property type="protein sequence ID" value="CAB3766709.1"/>
    <property type="molecule type" value="Genomic_DNA"/>
</dbReference>
<dbReference type="AlphaFoldDB" id="A0A6J5EJI5"/>
<gene>
    <name evidence="2" type="ORF">LMG29542_05432</name>
</gene>
<evidence type="ECO:0000313" key="2">
    <source>
        <dbReference type="EMBL" id="CAB3766709.1"/>
    </source>
</evidence>
<proteinExistence type="predicted"/>
<evidence type="ECO:0008006" key="4">
    <source>
        <dbReference type="Google" id="ProtNLM"/>
    </source>
</evidence>
<organism evidence="2 3">
    <name type="scientific">Paraburkholderia humisilvae</name>
    <dbReference type="NCBI Taxonomy" id="627669"/>
    <lineage>
        <taxon>Bacteria</taxon>
        <taxon>Pseudomonadati</taxon>
        <taxon>Pseudomonadota</taxon>
        <taxon>Betaproteobacteria</taxon>
        <taxon>Burkholderiales</taxon>
        <taxon>Burkholderiaceae</taxon>
        <taxon>Paraburkholderia</taxon>
    </lineage>
</organism>
<protein>
    <recommendedName>
        <fullName evidence="4">Lipoprotein</fullName>
    </recommendedName>
</protein>
<feature type="chain" id="PRO_5026965677" description="Lipoprotein" evidence="1">
    <location>
        <begin position="22"/>
        <end position="178"/>
    </location>
</feature>
<keyword evidence="1" id="KW-0732">Signal</keyword>
<name>A0A6J5EJI5_9BURK</name>